<dbReference type="SUPFAM" id="SSF57535">
    <property type="entry name" value="Complement control module/SCR domain"/>
    <property type="match status" value="11"/>
</dbReference>
<feature type="signal peptide" evidence="8">
    <location>
        <begin position="1"/>
        <end position="19"/>
    </location>
</feature>
<keyword evidence="6" id="KW-0768">Sushi</keyword>
<dbReference type="SUPFAM" id="SSF56436">
    <property type="entry name" value="C-type lectin-like"/>
    <property type="match status" value="1"/>
</dbReference>
<dbReference type="InterPro" id="IPR018378">
    <property type="entry name" value="C-type_lectin_CS"/>
</dbReference>
<dbReference type="SMART" id="SM00607">
    <property type="entry name" value="FTP"/>
    <property type="match status" value="1"/>
</dbReference>
<feature type="domain" description="Sushi" evidence="10">
    <location>
        <begin position="821"/>
        <end position="879"/>
    </location>
</feature>
<feature type="disulfide bond" evidence="6">
    <location>
        <begin position="572"/>
        <end position="599"/>
    </location>
</feature>
<dbReference type="Gene3D" id="2.10.70.10">
    <property type="entry name" value="Complement Module, domain 1"/>
    <property type="match status" value="11"/>
</dbReference>
<feature type="domain" description="Sushi" evidence="10">
    <location>
        <begin position="602"/>
        <end position="659"/>
    </location>
</feature>
<dbReference type="PANTHER" id="PTHR45656:SF4">
    <property type="entry name" value="PROTEIN CBR-CLEC-78"/>
    <property type="match status" value="1"/>
</dbReference>
<evidence type="ECO:0000256" key="5">
    <source>
        <dbReference type="ARBA" id="ARBA00023157"/>
    </source>
</evidence>
<feature type="disulfide bond" evidence="6">
    <location>
        <begin position="850"/>
        <end position="877"/>
    </location>
</feature>
<evidence type="ECO:0000256" key="3">
    <source>
        <dbReference type="ARBA" id="ARBA00022737"/>
    </source>
</evidence>
<keyword evidence="4" id="KW-0106">Calcium</keyword>
<feature type="disulfide bond" evidence="6">
    <location>
        <begin position="791"/>
        <end position="818"/>
    </location>
</feature>
<proteinExistence type="predicted"/>
<name>T1JC55_STRMM</name>
<dbReference type="STRING" id="126957.T1JC55"/>
<dbReference type="InterPro" id="IPR000436">
    <property type="entry name" value="Sushi_SCR_CCP_dom"/>
</dbReference>
<feature type="chain" id="PRO_5004580149" description="Sushi, von Willebrand factor type A, EGF and pentraxin domain-containing protein 1" evidence="8">
    <location>
        <begin position="20"/>
        <end position="1024"/>
    </location>
</feature>
<feature type="transmembrane region" description="Helical" evidence="7">
    <location>
        <begin position="967"/>
        <end position="988"/>
    </location>
</feature>
<dbReference type="PROSITE" id="PS00615">
    <property type="entry name" value="C_TYPE_LECTIN_1"/>
    <property type="match status" value="1"/>
</dbReference>
<evidence type="ECO:0000313" key="11">
    <source>
        <dbReference type="EnsemblMetazoa" id="SMAR011363-PA"/>
    </source>
</evidence>
<feature type="domain" description="Sushi" evidence="10">
    <location>
        <begin position="366"/>
        <end position="423"/>
    </location>
</feature>
<feature type="domain" description="Sushi" evidence="10">
    <location>
        <begin position="424"/>
        <end position="483"/>
    </location>
</feature>
<dbReference type="Gene3D" id="2.60.120.260">
    <property type="entry name" value="Galactose-binding domain-like"/>
    <property type="match status" value="1"/>
</dbReference>
<comment type="caution">
    <text evidence="6">Lacks conserved residue(s) required for the propagation of feature annotation.</text>
</comment>
<sequence length="1024" mass="112973">MAALLFLLLFSSFPINLKARCPPPAVPLNARVTISDEGLTTGTQVTFTCDDGYNLFGPTSINCSEDGSWSNTPSFCAINVAYRKPVNQSTSVRGGDASHANDGDMTTLHDNKYCTETRKEISPWWRVDLLRPYEVKIVRVLARKCCGNVKLQDMEIRIGNSTSVQKNRLCGWQPGVMEPGSTKDFQCARPEKGRYVFIQLVGVEGALSLCEVQVFTTQEFPRERCSNESDNMYVATFDQQCYEFQVNKGGNFNTARQYCKNRGGDLTHHITNVTQNFLATEMERLRSRMSQVLLWLGMTKVPGSKVRTWRWVTGQQVVSPLWGDDQPNNYNGEQNCAVYDGGRNWLWNDVGCNLDYLLWICQYGPPSCGSPAANTNTTIESVDTKIGGVVRYKCPYDSRIIGESKQKCLDSGFWSGSPPTCKYVQCGLPNSIDHGQMLLADNRTTYSARALYTCAENYTLSGSSVRKCGKNSEWEGEEPKCMINKCPDPVQILNATLRVVGTQVGSNATYTCHSGHEIIGENTIMCLLGGQWSSGTPSCKYVDCGLPIPLQSGTFFLPDNATTYNSRVTYRCAENHVLRGVVERRCLSNSQWTAEEPTCEIISCGEPDVYLGSYVVGYEFTVGSPVEYFCDPGYIMEGEMNRTCRPSGNWSGQAPKCKYIDCGRVQPIPYAVLEYINDTTHFGSSVSYSCTSGYQLVGTMLRTCQEDKKWDGATPNCKEIRCPEPTRPINSIVSVSGNDRAGTKDSFKIGSTIQYRCKHGFKLEGEALHSQGTFTLPANATYYESTVIYKCEDNYKLVGDNEHSCLETGHWSGAPPVCLEILCGPPDRPPSIDSIEVGHHVAGSVAIYKCTTGQKLTGNGTRICLTTSQWSGGAPECQPVDCDRPSPIENGRSYLVDQTTTYNHIVEYHCFPGYRLVGSSRRICQDDGLWNATDPVCQLDTDNNSIFSNSASAHSDDEISAARSTGIAIGVGSGILLLVFIGVALLYMRTRSPKPLFSSEAPKDGNMVVTYSVASGQNDENQQH</sequence>
<dbReference type="AlphaFoldDB" id="T1JC55"/>
<feature type="domain" description="Sushi" evidence="10">
    <location>
        <begin position="542"/>
        <end position="601"/>
    </location>
</feature>
<dbReference type="OMA" id="DWCPEPP"/>
<keyword evidence="2 8" id="KW-0732">Signal</keyword>
<keyword evidence="7" id="KW-0472">Membrane</keyword>
<keyword evidence="3" id="KW-0677">Repeat</keyword>
<feature type="domain" description="C-type lectin" evidence="9">
    <location>
        <begin position="237"/>
        <end position="353"/>
    </location>
</feature>
<feature type="disulfide bond" evidence="6">
    <location>
        <begin position="690"/>
        <end position="717"/>
    </location>
</feature>
<dbReference type="Proteomes" id="UP000014500">
    <property type="component" value="Unassembled WGS sequence"/>
</dbReference>
<feature type="domain" description="Sushi" evidence="10">
    <location>
        <begin position="19"/>
        <end position="78"/>
    </location>
</feature>
<feature type="disulfide bond" evidence="6">
    <location>
        <begin position="630"/>
        <end position="657"/>
    </location>
</feature>
<evidence type="ECO:0000256" key="4">
    <source>
        <dbReference type="ARBA" id="ARBA00022837"/>
    </source>
</evidence>
<feature type="disulfide bond" evidence="6">
    <location>
        <begin position="49"/>
        <end position="76"/>
    </location>
</feature>
<dbReference type="InterPro" id="IPR016187">
    <property type="entry name" value="CTDL_fold"/>
</dbReference>
<reference evidence="12" key="1">
    <citation type="submission" date="2011-05" db="EMBL/GenBank/DDBJ databases">
        <authorList>
            <person name="Richards S.R."/>
            <person name="Qu J."/>
            <person name="Jiang H."/>
            <person name="Jhangiani S.N."/>
            <person name="Agravi P."/>
            <person name="Goodspeed R."/>
            <person name="Gross S."/>
            <person name="Mandapat C."/>
            <person name="Jackson L."/>
            <person name="Mathew T."/>
            <person name="Pu L."/>
            <person name="Thornton R."/>
            <person name="Saada N."/>
            <person name="Wilczek-Boney K.B."/>
            <person name="Lee S."/>
            <person name="Kovar C."/>
            <person name="Wu Y."/>
            <person name="Scherer S.E."/>
            <person name="Worley K.C."/>
            <person name="Muzny D.M."/>
            <person name="Gibbs R."/>
        </authorList>
    </citation>
    <scope>NUCLEOTIDE SEQUENCE</scope>
    <source>
        <strain evidence="12">Brora</strain>
    </source>
</reference>
<dbReference type="SUPFAM" id="SSF49785">
    <property type="entry name" value="Galactose-binding domain-like"/>
    <property type="match status" value="1"/>
</dbReference>
<dbReference type="eggNOG" id="KOG4297">
    <property type="taxonomic scope" value="Eukaryota"/>
</dbReference>
<dbReference type="Pfam" id="PF00084">
    <property type="entry name" value="Sushi"/>
    <property type="match status" value="11"/>
</dbReference>
<dbReference type="InterPro" id="IPR008979">
    <property type="entry name" value="Galactose-bd-like_sf"/>
</dbReference>
<evidence type="ECO:0000256" key="1">
    <source>
        <dbReference type="ARBA" id="ARBA00022723"/>
    </source>
</evidence>
<feature type="domain" description="Sushi" evidence="10">
    <location>
        <begin position="660"/>
        <end position="719"/>
    </location>
</feature>
<keyword evidence="12" id="KW-1185">Reference proteome</keyword>
<dbReference type="Pfam" id="PF00059">
    <property type="entry name" value="Lectin_C"/>
    <property type="match status" value="1"/>
</dbReference>
<dbReference type="PhylomeDB" id="T1JC55"/>
<dbReference type="Gene3D" id="3.10.100.10">
    <property type="entry name" value="Mannose-Binding Protein A, subunit A"/>
    <property type="match status" value="1"/>
</dbReference>
<dbReference type="InterPro" id="IPR006585">
    <property type="entry name" value="FTP1"/>
</dbReference>
<feature type="domain" description="Sushi" evidence="10">
    <location>
        <begin position="755"/>
        <end position="820"/>
    </location>
</feature>
<dbReference type="CDD" id="cd00033">
    <property type="entry name" value="CCP"/>
    <property type="match status" value="10"/>
</dbReference>
<evidence type="ECO:0008006" key="13">
    <source>
        <dbReference type="Google" id="ProtNLM"/>
    </source>
</evidence>
<feature type="disulfide bond" evidence="6">
    <location>
        <begin position="512"/>
        <end position="539"/>
    </location>
</feature>
<dbReference type="CDD" id="cd00037">
    <property type="entry name" value="CLECT"/>
    <property type="match status" value="1"/>
</dbReference>
<keyword evidence="5 6" id="KW-1015">Disulfide bond</keyword>
<organism evidence="11 12">
    <name type="scientific">Strigamia maritima</name>
    <name type="common">European centipede</name>
    <name type="synonym">Geophilus maritimus</name>
    <dbReference type="NCBI Taxonomy" id="126957"/>
    <lineage>
        <taxon>Eukaryota</taxon>
        <taxon>Metazoa</taxon>
        <taxon>Ecdysozoa</taxon>
        <taxon>Arthropoda</taxon>
        <taxon>Myriapoda</taxon>
        <taxon>Chilopoda</taxon>
        <taxon>Pleurostigmophora</taxon>
        <taxon>Geophilomorpha</taxon>
        <taxon>Linotaeniidae</taxon>
        <taxon>Strigamia</taxon>
    </lineage>
</organism>
<feature type="disulfide bond" evidence="6">
    <location>
        <begin position="394"/>
        <end position="421"/>
    </location>
</feature>
<keyword evidence="1" id="KW-0479">Metal-binding</keyword>
<evidence type="ECO:0000256" key="2">
    <source>
        <dbReference type="ARBA" id="ARBA00022729"/>
    </source>
</evidence>
<protein>
    <recommendedName>
        <fullName evidence="13">Sushi, von Willebrand factor type A, EGF and pentraxin domain-containing protein 1</fullName>
    </recommendedName>
</protein>
<evidence type="ECO:0000259" key="9">
    <source>
        <dbReference type="PROSITE" id="PS50041"/>
    </source>
</evidence>
<dbReference type="InterPro" id="IPR001304">
    <property type="entry name" value="C-type_lectin-like"/>
</dbReference>
<reference evidence="11" key="2">
    <citation type="submission" date="2015-02" db="UniProtKB">
        <authorList>
            <consortium name="EnsemblMetazoa"/>
        </authorList>
    </citation>
    <scope>IDENTIFICATION</scope>
</reference>
<dbReference type="FunFam" id="2.60.120.260:FF:000105">
    <property type="entry name" value="Sushi, von Willebrand factor type A, EGF and pentraxin domain-containing protein 1"/>
    <property type="match status" value="1"/>
</dbReference>
<dbReference type="SMART" id="SM00034">
    <property type="entry name" value="CLECT"/>
    <property type="match status" value="1"/>
</dbReference>
<dbReference type="InterPro" id="IPR035976">
    <property type="entry name" value="Sushi/SCR/CCP_sf"/>
</dbReference>
<feature type="domain" description="Sushi" evidence="10">
    <location>
        <begin position="484"/>
        <end position="541"/>
    </location>
</feature>
<evidence type="ECO:0000256" key="6">
    <source>
        <dbReference type="PROSITE-ProRule" id="PRU00302"/>
    </source>
</evidence>
<evidence type="ECO:0000259" key="10">
    <source>
        <dbReference type="PROSITE" id="PS50923"/>
    </source>
</evidence>
<keyword evidence="7" id="KW-0812">Transmembrane</keyword>
<feature type="disulfide bond" evidence="6">
    <location>
        <begin position="454"/>
        <end position="481"/>
    </location>
</feature>
<dbReference type="EnsemblMetazoa" id="SMAR011363-RA">
    <property type="protein sequence ID" value="SMAR011363-PA"/>
    <property type="gene ID" value="SMAR011363"/>
</dbReference>
<dbReference type="InterPro" id="IPR016186">
    <property type="entry name" value="C-type_lectin-like/link_sf"/>
</dbReference>
<dbReference type="Pfam" id="PF22633">
    <property type="entry name" value="F5_F8_type_C_2"/>
    <property type="match status" value="1"/>
</dbReference>
<dbReference type="PROSITE" id="PS50923">
    <property type="entry name" value="SUSHI"/>
    <property type="match status" value="10"/>
</dbReference>
<dbReference type="GO" id="GO:0046872">
    <property type="term" value="F:metal ion binding"/>
    <property type="evidence" value="ECO:0007669"/>
    <property type="project" value="UniProtKB-KW"/>
</dbReference>
<evidence type="ECO:0000313" key="12">
    <source>
        <dbReference type="Proteomes" id="UP000014500"/>
    </source>
</evidence>
<accession>T1JC55</accession>
<feature type="domain" description="Sushi" evidence="10">
    <location>
        <begin position="880"/>
        <end position="939"/>
    </location>
</feature>
<feature type="disulfide bond" evidence="6">
    <location>
        <begin position="910"/>
        <end position="937"/>
    </location>
</feature>
<dbReference type="EMBL" id="JH432058">
    <property type="status" value="NOT_ANNOTATED_CDS"/>
    <property type="molecule type" value="Genomic_DNA"/>
</dbReference>
<evidence type="ECO:0000256" key="7">
    <source>
        <dbReference type="SAM" id="Phobius"/>
    </source>
</evidence>
<dbReference type="PANTHER" id="PTHR45656">
    <property type="entry name" value="PROTEIN CBR-CLEC-78"/>
    <property type="match status" value="1"/>
</dbReference>
<dbReference type="PROSITE" id="PS50041">
    <property type="entry name" value="C_TYPE_LECTIN_2"/>
    <property type="match status" value="1"/>
</dbReference>
<keyword evidence="7" id="KW-1133">Transmembrane helix</keyword>
<dbReference type="SMART" id="SM00032">
    <property type="entry name" value="CCP"/>
    <property type="match status" value="10"/>
</dbReference>
<evidence type="ECO:0000256" key="8">
    <source>
        <dbReference type="SAM" id="SignalP"/>
    </source>
</evidence>
<dbReference type="InterPro" id="IPR051277">
    <property type="entry name" value="SEZ6_CSMD_C4BPB_Regulators"/>
</dbReference>
<dbReference type="HOGENOM" id="CLU_282902_0_0_1"/>